<organism evidence="2 3">
    <name type="scientific">Photorhabdus aegyptia</name>
    <dbReference type="NCBI Taxonomy" id="2805098"/>
    <lineage>
        <taxon>Bacteria</taxon>
        <taxon>Pseudomonadati</taxon>
        <taxon>Pseudomonadota</taxon>
        <taxon>Gammaproteobacteria</taxon>
        <taxon>Enterobacterales</taxon>
        <taxon>Morganellaceae</taxon>
        <taxon>Photorhabdus</taxon>
    </lineage>
</organism>
<dbReference type="RefSeq" id="WP_036779567.1">
    <property type="nucleotide sequence ID" value="NZ_CAWLTM010000079.1"/>
</dbReference>
<sequence>MNNNPEVKIKTILSLFLNVNIDDFDMDANLSDAYDMDSTELADLAKEIEKEFGISVVKSQFSHWDTGRAVLDFVSSSLNDKN</sequence>
<keyword evidence="3" id="KW-1185">Reference proteome</keyword>
<dbReference type="InterPro" id="IPR036736">
    <property type="entry name" value="ACP-like_sf"/>
</dbReference>
<comment type="caution">
    <text evidence="2">The sequence shown here is derived from an EMBL/GenBank/DDBJ whole genome shotgun (WGS) entry which is preliminary data.</text>
</comment>
<reference evidence="2 3" key="1">
    <citation type="submission" date="2014-03" db="EMBL/GenBank/DDBJ databases">
        <title>Draft Genome of Photorhabdus luminescens BA1, an Egyptian Isolate.</title>
        <authorList>
            <person name="Ghazal S."/>
            <person name="Hurst S.G.IV."/>
            <person name="Morris K."/>
            <person name="Thomas K."/>
            <person name="Tisa L.S."/>
        </authorList>
    </citation>
    <scope>NUCLEOTIDE SEQUENCE [LARGE SCALE GENOMIC DNA]</scope>
    <source>
        <strain evidence="2 3">BA1</strain>
    </source>
</reference>
<gene>
    <name evidence="2" type="ORF">BA1DRAFT_02573</name>
</gene>
<name>A0A022PIX7_9GAMM</name>
<evidence type="ECO:0000313" key="2">
    <source>
        <dbReference type="EMBL" id="EYU14908.1"/>
    </source>
</evidence>
<evidence type="ECO:0000313" key="3">
    <source>
        <dbReference type="Proteomes" id="UP000023464"/>
    </source>
</evidence>
<dbReference type="Pfam" id="PF00550">
    <property type="entry name" value="PP-binding"/>
    <property type="match status" value="1"/>
</dbReference>
<protein>
    <submittedName>
        <fullName evidence="2">Acyl carrier protein</fullName>
    </submittedName>
</protein>
<proteinExistence type="predicted"/>
<accession>A0A022PIX7</accession>
<dbReference type="InterPro" id="IPR009081">
    <property type="entry name" value="PP-bd_ACP"/>
</dbReference>
<dbReference type="PATRIC" id="fig|1393736.3.peg.2635"/>
<dbReference type="PROSITE" id="PS50075">
    <property type="entry name" value="CARRIER"/>
    <property type="match status" value="1"/>
</dbReference>
<dbReference type="Gene3D" id="1.10.1200.10">
    <property type="entry name" value="ACP-like"/>
    <property type="match status" value="1"/>
</dbReference>
<feature type="domain" description="Carrier" evidence="1">
    <location>
        <begin position="3"/>
        <end position="78"/>
    </location>
</feature>
<dbReference type="SUPFAM" id="SSF47336">
    <property type="entry name" value="ACP-like"/>
    <property type="match status" value="1"/>
</dbReference>
<dbReference type="EMBL" id="JFGV01000036">
    <property type="protein sequence ID" value="EYU14908.1"/>
    <property type="molecule type" value="Genomic_DNA"/>
</dbReference>
<dbReference type="Proteomes" id="UP000023464">
    <property type="component" value="Unassembled WGS sequence"/>
</dbReference>
<evidence type="ECO:0000259" key="1">
    <source>
        <dbReference type="PROSITE" id="PS50075"/>
    </source>
</evidence>
<dbReference type="AlphaFoldDB" id="A0A022PIX7"/>